<proteinExistence type="predicted"/>
<organism evidence="1 2">
    <name type="scientific">Plasmodium falciparum (isolate Dd2)</name>
    <dbReference type="NCBI Taxonomy" id="57267"/>
    <lineage>
        <taxon>Eukaryota</taxon>
        <taxon>Sar</taxon>
        <taxon>Alveolata</taxon>
        <taxon>Apicomplexa</taxon>
        <taxon>Aconoidasida</taxon>
        <taxon>Haemosporida</taxon>
        <taxon>Plasmodiidae</taxon>
        <taxon>Plasmodium</taxon>
        <taxon>Plasmodium (Laverania)</taxon>
    </lineage>
</organism>
<protein>
    <submittedName>
        <fullName evidence="1">Uncharacterized protein</fullName>
    </submittedName>
</protein>
<name>A0A0L7LYL3_PLAF4</name>
<dbReference type="KEGG" id="pfd:PFDG_01154"/>
<dbReference type="Proteomes" id="UP000054282">
    <property type="component" value="Unassembled WGS sequence"/>
</dbReference>
<evidence type="ECO:0000313" key="2">
    <source>
        <dbReference type="Proteomes" id="UP000054282"/>
    </source>
</evidence>
<dbReference type="AlphaFoldDB" id="A0A0L7LYL3"/>
<gene>
    <name evidence="1" type="ORF">PFDG_01154</name>
</gene>
<dbReference type="EMBL" id="DS016162">
    <property type="protein sequence ID" value="KOB85633.1"/>
    <property type="molecule type" value="Genomic_DNA"/>
</dbReference>
<sequence>MNVDKLIGDLKDLENDEYGEHIRKESIFHGSEIKNKRDEINNCLNMVSLYNDQLSYTSTLNIKNAHRNSQIRADKIQMNVLYDLIFLLNLKKQTSNLCDDNITRDIIHKTCDCIQPPFHNENDKIEEICDEN</sequence>
<evidence type="ECO:0000313" key="1">
    <source>
        <dbReference type="EMBL" id="KOB85633.1"/>
    </source>
</evidence>
<feature type="non-terminal residue" evidence="1">
    <location>
        <position position="132"/>
    </location>
</feature>
<reference evidence="2" key="2">
    <citation type="submission" date="2006-09" db="EMBL/GenBank/DDBJ databases">
        <title>The genome sequence of Plasmodium falciparum Dd2.</title>
        <authorList>
            <consortium name="The Broad Institute Genome Sequencing Platform"/>
            <person name="Birren B."/>
            <person name="Lander E."/>
            <person name="Galagan J."/>
            <person name="Nusbaum C."/>
            <person name="Devon K."/>
            <person name="Henn M."/>
            <person name="Jaffe D."/>
            <person name="Butler J."/>
            <person name="Alvarez P."/>
            <person name="Gnerre S."/>
            <person name="Grabherr M."/>
            <person name="Kleber M."/>
            <person name="Mauceli E."/>
            <person name="Brockman W."/>
            <person name="MacCallum I.A."/>
            <person name="Rounsley S."/>
            <person name="Young S."/>
            <person name="LaButti K."/>
            <person name="Pushparaj V."/>
            <person name="DeCaprio D."/>
            <person name="Crawford M."/>
            <person name="Koehrsen M."/>
            <person name="Engels R."/>
            <person name="Montgomery P."/>
            <person name="Pearson M."/>
            <person name="Howarth C."/>
            <person name="Larson L."/>
            <person name="Luoma S."/>
            <person name="White J."/>
            <person name="Kodira C."/>
            <person name="Zeng Q."/>
            <person name="O'Leary S."/>
            <person name="Yandava C."/>
            <person name="Alvarado L."/>
            <person name="Wirth D."/>
            <person name="Volkman S."/>
            <person name="Hartl D."/>
        </authorList>
    </citation>
    <scope>NUCLEOTIDE SEQUENCE [LARGE SCALE GENOMIC DNA]</scope>
</reference>
<reference evidence="2" key="1">
    <citation type="submission" date="2006-09" db="EMBL/GenBank/DDBJ databases">
        <title>Annotation of Plasmodium falciparum Dd2.</title>
        <authorList>
            <consortium name="The Broad Institute Genome Sequencing Platform"/>
            <person name="Volkman S.K."/>
            <person name="Neafsey D.E."/>
            <person name="Dash A.P."/>
            <person name="Chitnis C.E."/>
            <person name="Hartl D.L."/>
            <person name="Young S.K."/>
            <person name="Zeng Q."/>
            <person name="Koehrsen M."/>
            <person name="Alvarado L."/>
            <person name="Berlin A."/>
            <person name="Borenstein D."/>
            <person name="Chapman S.B."/>
            <person name="Chen Z."/>
            <person name="Engels R."/>
            <person name="Freedman E."/>
            <person name="Gellesch M."/>
            <person name="Goldberg J."/>
            <person name="Griggs A."/>
            <person name="Gujja S."/>
            <person name="Heilman E.R."/>
            <person name="Heiman D.I."/>
            <person name="Howarth C."/>
            <person name="Jen D."/>
            <person name="Larson L."/>
            <person name="Mehta T."/>
            <person name="Neiman D."/>
            <person name="Park D."/>
            <person name="Pearson M."/>
            <person name="Roberts A."/>
            <person name="Saif S."/>
            <person name="Shea T."/>
            <person name="Shenoy N."/>
            <person name="Sisk P."/>
            <person name="Stolte C."/>
            <person name="Sykes S."/>
            <person name="Walk T."/>
            <person name="White J."/>
            <person name="Yandava C."/>
            <person name="Haas B."/>
            <person name="Henn M.R."/>
            <person name="Nusbaum C."/>
            <person name="Birren B."/>
        </authorList>
    </citation>
    <scope>NUCLEOTIDE SEQUENCE [LARGE SCALE GENOMIC DNA]</scope>
</reference>
<accession>A0A0L7LYL3</accession>